<dbReference type="PANTHER" id="PTHR19303:SF74">
    <property type="entry name" value="POGO TRANSPOSABLE ELEMENT WITH KRAB DOMAIN"/>
    <property type="match status" value="1"/>
</dbReference>
<feature type="domain" description="HTH CENPB-type" evidence="3">
    <location>
        <begin position="64"/>
        <end position="138"/>
    </location>
</feature>
<feature type="compositionally biased region" description="Basic and acidic residues" evidence="2">
    <location>
        <begin position="702"/>
        <end position="712"/>
    </location>
</feature>
<evidence type="ECO:0000259" key="3">
    <source>
        <dbReference type="PROSITE" id="PS51253"/>
    </source>
</evidence>
<dbReference type="InterPro" id="IPR050863">
    <property type="entry name" value="CenT-Element_Derived"/>
</dbReference>
<dbReference type="Pfam" id="PF03221">
    <property type="entry name" value="HTH_Tnp_Tc5"/>
    <property type="match status" value="1"/>
</dbReference>
<evidence type="ECO:0000313" key="5">
    <source>
        <dbReference type="Proteomes" id="UP000298390"/>
    </source>
</evidence>
<feature type="compositionally biased region" description="Acidic residues" evidence="2">
    <location>
        <begin position="690"/>
        <end position="701"/>
    </location>
</feature>
<keyword evidence="1" id="KW-0238">DNA-binding</keyword>
<comment type="caution">
    <text evidence="4">The sequence shown here is derived from an EMBL/GenBank/DDBJ whole genome shotgun (WGS) entry which is preliminary data.</text>
</comment>
<evidence type="ECO:0000256" key="1">
    <source>
        <dbReference type="ARBA" id="ARBA00023125"/>
    </source>
</evidence>
<evidence type="ECO:0000313" key="4">
    <source>
        <dbReference type="EMBL" id="TFY67238.1"/>
    </source>
</evidence>
<feature type="compositionally biased region" description="Polar residues" evidence="2">
    <location>
        <begin position="559"/>
        <end position="568"/>
    </location>
</feature>
<feature type="region of interest" description="Disordered" evidence="2">
    <location>
        <begin position="436"/>
        <end position="467"/>
    </location>
</feature>
<dbReference type="Pfam" id="PF03184">
    <property type="entry name" value="DDE_1"/>
    <property type="match status" value="1"/>
</dbReference>
<feature type="region of interest" description="Disordered" evidence="2">
    <location>
        <begin position="645"/>
        <end position="712"/>
    </location>
</feature>
<gene>
    <name evidence="4" type="ORF">EVJ58_g1758</name>
</gene>
<organism evidence="4 5">
    <name type="scientific">Rhodofomes roseus</name>
    <dbReference type="NCBI Taxonomy" id="34475"/>
    <lineage>
        <taxon>Eukaryota</taxon>
        <taxon>Fungi</taxon>
        <taxon>Dikarya</taxon>
        <taxon>Basidiomycota</taxon>
        <taxon>Agaricomycotina</taxon>
        <taxon>Agaricomycetes</taxon>
        <taxon>Polyporales</taxon>
        <taxon>Rhodofomes</taxon>
    </lineage>
</organism>
<protein>
    <recommendedName>
        <fullName evidence="3">HTH CENPB-type domain-containing protein</fullName>
    </recommendedName>
</protein>
<name>A0A4Y9YZZ4_9APHY</name>
<dbReference type="PROSITE" id="PS51253">
    <property type="entry name" value="HTH_CENPB"/>
    <property type="match status" value="1"/>
</dbReference>
<dbReference type="PANTHER" id="PTHR19303">
    <property type="entry name" value="TRANSPOSON"/>
    <property type="match status" value="1"/>
</dbReference>
<feature type="compositionally biased region" description="Basic and acidic residues" evidence="2">
    <location>
        <begin position="645"/>
        <end position="663"/>
    </location>
</feature>
<dbReference type="STRING" id="34475.A0A4Y9YZZ4"/>
<accession>A0A4Y9YZZ4</accession>
<evidence type="ECO:0000256" key="2">
    <source>
        <dbReference type="SAM" id="MobiDB-lite"/>
    </source>
</evidence>
<dbReference type="EMBL" id="SEKV01000059">
    <property type="protein sequence ID" value="TFY67238.1"/>
    <property type="molecule type" value="Genomic_DNA"/>
</dbReference>
<sequence>MKIAIERYLAEQEKPNSDVDLRRKGARAICTEVEAECYETTNCHVKLSRSTLLRLAKGGRSITDFNAEKSWLNADETEAIISYAVELAKRGFPLSHRRIREHAEEIIRGRQGDALPESGLGKRWSDRFVEKHSDRLKAFWSHALDTSRARAVNPHTKEAYFDILEKEIIGKEEEDSIVPECIYGTDETGIQSGVGTTERVFGPAGKSVQQQQRSGGRENITVIVTICGDGTSLPPAVIFKGECFQSSWKQNNPLDATLGYSKKGYTDGEIGVAWIEDFDKRTKEKAAGRRRLLLVDGHNSHYTRAFLEYARLHTISVICYPSHSTHIYQGLDVIIFSVLKRCWTDERDGFERRSAQKVSKTNFLAIYAAAHVRALTSANILSAFRTTGVIPVNRDVITEDDMAPSLETSIEAALPFMPSTPVRAITERLLLRMAAPSQAEADEPEAGPSAFVGSYASDPRRTPSPTSSEIALCDLANTQFGYLIHNSPLRSTRPPPTHTTLEISPPRKRRYAALLEDDPRTEREQELQVALRESNARNENNKKRVSGMQAKSVLSNMYMRQSRSQLQAQEEEKGKKKSTRILNDGGPRLLTSDGVFNIVEAHDQTAEQKKRDKLSRKEAREAHGAVIAAWKAAEAGRLKRNIARRQDHKEAVAAWETDRDKAKRDKQKFTVTKPKVNLESPVPRPKKVEDSDEEDDEEQDGDAEHGSMIEED</sequence>
<dbReference type="AlphaFoldDB" id="A0A4Y9YZZ4"/>
<dbReference type="Proteomes" id="UP000298390">
    <property type="component" value="Unassembled WGS sequence"/>
</dbReference>
<dbReference type="GO" id="GO:0005634">
    <property type="term" value="C:nucleus"/>
    <property type="evidence" value="ECO:0007669"/>
    <property type="project" value="TreeGrafter"/>
</dbReference>
<dbReference type="InterPro" id="IPR004875">
    <property type="entry name" value="DDE_SF_endonuclease_dom"/>
</dbReference>
<feature type="region of interest" description="Disordered" evidence="2">
    <location>
        <begin position="559"/>
        <end position="593"/>
    </location>
</feature>
<dbReference type="InterPro" id="IPR006600">
    <property type="entry name" value="HTH_CenpB_DNA-bd_dom"/>
</dbReference>
<dbReference type="GO" id="GO:0003677">
    <property type="term" value="F:DNA binding"/>
    <property type="evidence" value="ECO:0007669"/>
    <property type="project" value="UniProtKB-KW"/>
</dbReference>
<reference evidence="4 5" key="1">
    <citation type="submission" date="2019-01" db="EMBL/GenBank/DDBJ databases">
        <title>Genome sequencing of the rare red list fungi Fomitopsis rosea.</title>
        <authorList>
            <person name="Buettner E."/>
            <person name="Kellner H."/>
        </authorList>
    </citation>
    <scope>NUCLEOTIDE SEQUENCE [LARGE SCALE GENOMIC DNA]</scope>
    <source>
        <strain evidence="4 5">DSM 105464</strain>
    </source>
</reference>
<proteinExistence type="predicted"/>